<protein>
    <submittedName>
        <fullName evidence="2">Uncharacterized protein</fullName>
    </submittedName>
</protein>
<organism evidence="2 3">
    <name type="scientific">Oesophagostomum dentatum</name>
    <name type="common">Nodular worm</name>
    <dbReference type="NCBI Taxonomy" id="61180"/>
    <lineage>
        <taxon>Eukaryota</taxon>
        <taxon>Metazoa</taxon>
        <taxon>Ecdysozoa</taxon>
        <taxon>Nematoda</taxon>
        <taxon>Chromadorea</taxon>
        <taxon>Rhabditida</taxon>
        <taxon>Rhabditina</taxon>
        <taxon>Rhabditomorpha</taxon>
        <taxon>Strongyloidea</taxon>
        <taxon>Strongylidae</taxon>
        <taxon>Oesophagostomum</taxon>
    </lineage>
</organism>
<reference evidence="2 3" key="1">
    <citation type="submission" date="2014-03" db="EMBL/GenBank/DDBJ databases">
        <title>Draft genome of the hookworm Oesophagostomum dentatum.</title>
        <authorList>
            <person name="Mitreva M."/>
        </authorList>
    </citation>
    <scope>NUCLEOTIDE SEQUENCE [LARGE SCALE GENOMIC DNA]</scope>
    <source>
        <strain evidence="2 3">OD-Hann</strain>
    </source>
</reference>
<evidence type="ECO:0000313" key="3">
    <source>
        <dbReference type="Proteomes" id="UP000053660"/>
    </source>
</evidence>
<accession>A0A0B1SRR0</accession>
<feature type="region of interest" description="Disordered" evidence="1">
    <location>
        <begin position="74"/>
        <end position="112"/>
    </location>
</feature>
<sequence>MRMGARPAGDDVRNETSDAVRVETLPWNEHANLAYLYTRKATIFTLDTLPAEEKWYVDQFHGCATDSRSVVCGLDNESSPSTSTTSEGDGVELNNSPPRKSCLASSKKRPKRRISFSAEVSTYVYESDVQEEDVMSSTFKEELQSQPIELLQGDLVS</sequence>
<evidence type="ECO:0000256" key="1">
    <source>
        <dbReference type="SAM" id="MobiDB-lite"/>
    </source>
</evidence>
<keyword evidence="3" id="KW-1185">Reference proteome</keyword>
<dbReference type="EMBL" id="KN559955">
    <property type="protein sequence ID" value="KHJ86576.1"/>
    <property type="molecule type" value="Genomic_DNA"/>
</dbReference>
<dbReference type="Proteomes" id="UP000053660">
    <property type="component" value="Unassembled WGS sequence"/>
</dbReference>
<proteinExistence type="predicted"/>
<name>A0A0B1SRR0_OESDE</name>
<dbReference type="AlphaFoldDB" id="A0A0B1SRR0"/>
<dbReference type="OrthoDB" id="5849638at2759"/>
<evidence type="ECO:0000313" key="2">
    <source>
        <dbReference type="EMBL" id="KHJ86576.1"/>
    </source>
</evidence>
<gene>
    <name evidence="2" type="ORF">OESDEN_13667</name>
</gene>